<feature type="compositionally biased region" description="Basic and acidic residues" evidence="1">
    <location>
        <begin position="1"/>
        <end position="10"/>
    </location>
</feature>
<feature type="region of interest" description="Disordered" evidence="1">
    <location>
        <begin position="1"/>
        <end position="56"/>
    </location>
</feature>
<dbReference type="Gene3D" id="2.60.200.20">
    <property type="match status" value="1"/>
</dbReference>
<feature type="non-terminal residue" evidence="2">
    <location>
        <position position="1"/>
    </location>
</feature>
<protein>
    <submittedName>
        <fullName evidence="2">Uncharacterized protein</fullName>
    </submittedName>
</protein>
<name>A0A1D1YU99_9ARAE</name>
<proteinExistence type="predicted"/>
<dbReference type="InterPro" id="IPR008984">
    <property type="entry name" value="SMAD_FHA_dom_sf"/>
</dbReference>
<feature type="compositionally biased region" description="Acidic residues" evidence="1">
    <location>
        <begin position="270"/>
        <end position="283"/>
    </location>
</feature>
<gene>
    <name evidence="2" type="ORF">g.93514</name>
</gene>
<feature type="compositionally biased region" description="Acidic residues" evidence="1">
    <location>
        <begin position="346"/>
        <end position="373"/>
    </location>
</feature>
<dbReference type="SUPFAM" id="SSF49879">
    <property type="entry name" value="SMAD/FHA domain"/>
    <property type="match status" value="1"/>
</dbReference>
<dbReference type="CDD" id="cd22671">
    <property type="entry name" value="FHA_APTX-like"/>
    <property type="match status" value="1"/>
</dbReference>
<dbReference type="PANTHER" id="PTHR37733">
    <property type="entry name" value="SMAD/FHA DOMAIN-CONTAINING PROTEIN"/>
    <property type="match status" value="1"/>
</dbReference>
<organism evidence="2">
    <name type="scientific">Anthurium amnicola</name>
    <dbReference type="NCBI Taxonomy" id="1678845"/>
    <lineage>
        <taxon>Eukaryota</taxon>
        <taxon>Viridiplantae</taxon>
        <taxon>Streptophyta</taxon>
        <taxon>Embryophyta</taxon>
        <taxon>Tracheophyta</taxon>
        <taxon>Spermatophyta</taxon>
        <taxon>Magnoliopsida</taxon>
        <taxon>Liliopsida</taxon>
        <taxon>Araceae</taxon>
        <taxon>Pothoideae</taxon>
        <taxon>Potheae</taxon>
        <taxon>Anthurium</taxon>
    </lineage>
</organism>
<accession>A0A1D1YU99</accession>
<dbReference type="EMBL" id="GDJX01009757">
    <property type="protein sequence ID" value="JAT58179.1"/>
    <property type="molecule type" value="Transcribed_RNA"/>
</dbReference>
<reference evidence="2" key="1">
    <citation type="submission" date="2015-07" db="EMBL/GenBank/DDBJ databases">
        <title>Transcriptome Assembly of Anthurium amnicola.</title>
        <authorList>
            <person name="Suzuki J."/>
        </authorList>
    </citation>
    <scope>NUCLEOTIDE SEQUENCE</scope>
</reference>
<sequence length="373" mass="41656">HKLGGNREEGVMEPGTSMELEAEEGATRIPIRPAPEKTEIGRGPGLAPSDPTVSRRHVSLQLAAAASDDTPGSRAIPDAGARVSFEVVGKNPILVVTRVGASKIFRTSENGELGAEDRISLSLKNPFFFSLRRCGGGDGGVDRGVLDAVERREKRTVQRKKENEEVQGNEMERAVLSSLKEEEEGGDAGLDLRFQMPDLSQIDPVKEFGFLVRGHEFDHYPKNIRGIKHWNWFLHEQRDSSDTDEDEYPDEATVADKKGRGKKKRKGEDNTDEDWTGESENEEIVAARAAGAGRPKYVTRSEDQKRQKPTLASEETARRKGSSARKRRLEEEDEEDETMGGFIVGNDEEDVEEQAEEEEEEFDEEDEDEDEDE</sequence>
<dbReference type="AlphaFoldDB" id="A0A1D1YU99"/>
<dbReference type="PANTHER" id="PTHR37733:SF1">
    <property type="entry name" value="SMAD_FHA DOMAIN-CONTAINING PROTEIN"/>
    <property type="match status" value="1"/>
</dbReference>
<evidence type="ECO:0000256" key="1">
    <source>
        <dbReference type="SAM" id="MobiDB-lite"/>
    </source>
</evidence>
<evidence type="ECO:0000313" key="2">
    <source>
        <dbReference type="EMBL" id="JAT58179.1"/>
    </source>
</evidence>
<feature type="region of interest" description="Disordered" evidence="1">
    <location>
        <begin position="239"/>
        <end position="373"/>
    </location>
</feature>